<sequence length="454" mass="49522">MNWMLYVLLALAVLGDILLAVLLVRSGRRAPKGDTADDIVRAMTPVLQSETDLLAEQLRAMQGETARTTTASLRDFSSVLAENQRQNAAASTARLESIDRAGAARQQAANDALLAQLTMLENRLKNLEDSNAVRLDGVRGALVQGLNVIRADNNKKLDEIRGTVEEKLQDTLQKRINDSFRTVSAQLEQVYKGLGEMQNLAADVGSLKQVLSGVKTRGILGEVQLGAILEQILAPGQYERNVATVPGSNNRVEFAVKLPGQSGAVWLPIDAKFPGDTYAHLQAAQQRGDAAATAAMRKALYNVLRQEAKDIHEKYIEVPYTTSFGILFLPFEGLYAEVVSSGVTEILQRDYQITVAGPSTMAALLNALQMGFRTLAIQKRSGEVWTILGAVKTEFEKFGAGLQQMQRHLNQTGSDLEELIGPRSRAITRKLESVQQLDPESAADILGLQEDNNT</sequence>
<accession>A0A921IKD8</accession>
<dbReference type="Proteomes" id="UP000782880">
    <property type="component" value="Unassembled WGS sequence"/>
</dbReference>
<evidence type="ECO:0000256" key="5">
    <source>
        <dbReference type="SAM" id="Coils"/>
    </source>
</evidence>
<comment type="function">
    <text evidence="1">Involved in DNA recombination.</text>
</comment>
<comment type="caution">
    <text evidence="6">The sequence shown here is derived from an EMBL/GenBank/DDBJ whole genome shotgun (WGS) entry which is preliminary data.</text>
</comment>
<organism evidence="6 7">
    <name type="scientific">Subdoligranulum variabile</name>
    <dbReference type="NCBI Taxonomy" id="214851"/>
    <lineage>
        <taxon>Bacteria</taxon>
        <taxon>Bacillati</taxon>
        <taxon>Bacillota</taxon>
        <taxon>Clostridia</taxon>
        <taxon>Eubacteriales</taxon>
        <taxon>Oscillospiraceae</taxon>
        <taxon>Subdoligranulum</taxon>
    </lineage>
</organism>
<evidence type="ECO:0000256" key="1">
    <source>
        <dbReference type="ARBA" id="ARBA00003416"/>
    </source>
</evidence>
<dbReference type="GO" id="GO:0006310">
    <property type="term" value="P:DNA recombination"/>
    <property type="evidence" value="ECO:0007669"/>
    <property type="project" value="UniProtKB-KW"/>
</dbReference>
<evidence type="ECO:0000256" key="2">
    <source>
        <dbReference type="ARBA" id="ARBA00009840"/>
    </source>
</evidence>
<protein>
    <submittedName>
        <fullName evidence="6">DNA recombination protein RmuC</fullName>
    </submittedName>
</protein>
<dbReference type="PANTHER" id="PTHR30563">
    <property type="entry name" value="DNA RECOMBINATION PROTEIN RMUC"/>
    <property type="match status" value="1"/>
</dbReference>
<keyword evidence="4" id="KW-0233">DNA recombination</keyword>
<gene>
    <name evidence="6" type="primary">rmuC</name>
    <name evidence="6" type="ORF">K8V20_07040</name>
</gene>
<dbReference type="AlphaFoldDB" id="A0A921IKD8"/>
<dbReference type="EMBL" id="DYVE01000182">
    <property type="protein sequence ID" value="HJG28384.1"/>
    <property type="molecule type" value="Genomic_DNA"/>
</dbReference>
<evidence type="ECO:0000256" key="3">
    <source>
        <dbReference type="ARBA" id="ARBA00023054"/>
    </source>
</evidence>
<proteinExistence type="inferred from homology"/>
<comment type="similarity">
    <text evidence="2">Belongs to the RmuC family.</text>
</comment>
<feature type="coiled-coil region" evidence="5">
    <location>
        <begin position="103"/>
        <end position="130"/>
    </location>
</feature>
<dbReference type="Pfam" id="PF02646">
    <property type="entry name" value="RmuC"/>
    <property type="match status" value="1"/>
</dbReference>
<reference evidence="6" key="1">
    <citation type="journal article" date="2021" name="PeerJ">
        <title>Extensive microbial diversity within the chicken gut microbiome revealed by metagenomics and culture.</title>
        <authorList>
            <person name="Gilroy R."/>
            <person name="Ravi A."/>
            <person name="Getino M."/>
            <person name="Pursley I."/>
            <person name="Horton D.L."/>
            <person name="Alikhan N.F."/>
            <person name="Baker D."/>
            <person name="Gharbi K."/>
            <person name="Hall N."/>
            <person name="Watson M."/>
            <person name="Adriaenssens E.M."/>
            <person name="Foster-Nyarko E."/>
            <person name="Jarju S."/>
            <person name="Secka A."/>
            <person name="Antonio M."/>
            <person name="Oren A."/>
            <person name="Chaudhuri R.R."/>
            <person name="La Ragione R."/>
            <person name="Hildebrand F."/>
            <person name="Pallen M.J."/>
        </authorList>
    </citation>
    <scope>NUCLEOTIDE SEQUENCE</scope>
    <source>
        <strain evidence="6">ChiBcec21-2208</strain>
    </source>
</reference>
<name>A0A921IKD8_9FIRM</name>
<evidence type="ECO:0000313" key="7">
    <source>
        <dbReference type="Proteomes" id="UP000782880"/>
    </source>
</evidence>
<evidence type="ECO:0000256" key="4">
    <source>
        <dbReference type="ARBA" id="ARBA00023172"/>
    </source>
</evidence>
<reference evidence="6" key="2">
    <citation type="submission" date="2021-09" db="EMBL/GenBank/DDBJ databases">
        <authorList>
            <person name="Gilroy R."/>
        </authorList>
    </citation>
    <scope>NUCLEOTIDE SEQUENCE</scope>
    <source>
        <strain evidence="6">ChiBcec21-2208</strain>
    </source>
</reference>
<keyword evidence="3 5" id="KW-0175">Coiled coil</keyword>
<dbReference type="PANTHER" id="PTHR30563:SF0">
    <property type="entry name" value="DNA RECOMBINATION PROTEIN RMUC"/>
    <property type="match status" value="1"/>
</dbReference>
<dbReference type="InterPro" id="IPR003798">
    <property type="entry name" value="DNA_recombination_RmuC"/>
</dbReference>
<evidence type="ECO:0000313" key="6">
    <source>
        <dbReference type="EMBL" id="HJG28384.1"/>
    </source>
</evidence>